<dbReference type="Pfam" id="PF00098">
    <property type="entry name" value="zf-CCHC"/>
    <property type="match status" value="1"/>
</dbReference>
<keyword evidence="1" id="KW-0862">Zinc</keyword>
<dbReference type="AlphaFoldDB" id="A0A8J6LF11"/>
<feature type="compositionally biased region" description="Basic and acidic residues" evidence="2">
    <location>
        <begin position="43"/>
        <end position="55"/>
    </location>
</feature>
<gene>
    <name evidence="4" type="ORF">GEV33_005793</name>
</gene>
<dbReference type="InterPro" id="IPR001878">
    <property type="entry name" value="Znf_CCHC"/>
</dbReference>
<organism evidence="4 5">
    <name type="scientific">Tenebrio molitor</name>
    <name type="common">Yellow mealworm beetle</name>
    <dbReference type="NCBI Taxonomy" id="7067"/>
    <lineage>
        <taxon>Eukaryota</taxon>
        <taxon>Metazoa</taxon>
        <taxon>Ecdysozoa</taxon>
        <taxon>Arthropoda</taxon>
        <taxon>Hexapoda</taxon>
        <taxon>Insecta</taxon>
        <taxon>Pterygota</taxon>
        <taxon>Neoptera</taxon>
        <taxon>Endopterygota</taxon>
        <taxon>Coleoptera</taxon>
        <taxon>Polyphaga</taxon>
        <taxon>Cucujiformia</taxon>
        <taxon>Tenebrionidae</taxon>
        <taxon>Tenebrio</taxon>
    </lineage>
</organism>
<protein>
    <recommendedName>
        <fullName evidence="3">CCHC-type domain-containing protein</fullName>
    </recommendedName>
</protein>
<dbReference type="PROSITE" id="PS50158">
    <property type="entry name" value="ZF_CCHC"/>
    <property type="match status" value="1"/>
</dbReference>
<feature type="region of interest" description="Disordered" evidence="2">
    <location>
        <begin position="1"/>
        <end position="55"/>
    </location>
</feature>
<comment type="caution">
    <text evidence="4">The sequence shown here is derived from an EMBL/GenBank/DDBJ whole genome shotgun (WGS) entry which is preliminary data.</text>
</comment>
<feature type="compositionally biased region" description="Low complexity" evidence="2">
    <location>
        <begin position="472"/>
        <end position="496"/>
    </location>
</feature>
<feature type="compositionally biased region" description="Basic and acidic residues" evidence="2">
    <location>
        <begin position="128"/>
        <end position="142"/>
    </location>
</feature>
<dbReference type="EMBL" id="JABDTM020020501">
    <property type="protein sequence ID" value="KAH0816998.1"/>
    <property type="molecule type" value="Genomic_DNA"/>
</dbReference>
<feature type="compositionally biased region" description="Pro residues" evidence="2">
    <location>
        <begin position="409"/>
        <end position="418"/>
    </location>
</feature>
<dbReference type="InterPro" id="IPR036875">
    <property type="entry name" value="Znf_CCHC_sf"/>
</dbReference>
<reference evidence="4" key="2">
    <citation type="submission" date="2021-08" db="EMBL/GenBank/DDBJ databases">
        <authorList>
            <person name="Eriksson T."/>
        </authorList>
    </citation>
    <scope>NUCLEOTIDE SEQUENCE</scope>
    <source>
        <strain evidence="4">Stoneville</strain>
        <tissue evidence="4">Whole head</tissue>
    </source>
</reference>
<dbReference type="Gene3D" id="4.10.60.10">
    <property type="entry name" value="Zinc finger, CCHC-type"/>
    <property type="match status" value="1"/>
</dbReference>
<feature type="region of interest" description="Disordered" evidence="2">
    <location>
        <begin position="72"/>
        <end position="153"/>
    </location>
</feature>
<keyword evidence="1" id="KW-0863">Zinc-finger</keyword>
<feature type="compositionally biased region" description="Basic and acidic residues" evidence="2">
    <location>
        <begin position="338"/>
        <end position="348"/>
    </location>
</feature>
<evidence type="ECO:0000259" key="3">
    <source>
        <dbReference type="PROSITE" id="PS50158"/>
    </source>
</evidence>
<accession>A0A8J6LF11</accession>
<feature type="region of interest" description="Disordered" evidence="2">
    <location>
        <begin position="601"/>
        <end position="636"/>
    </location>
</feature>
<evidence type="ECO:0000256" key="2">
    <source>
        <dbReference type="SAM" id="MobiDB-lite"/>
    </source>
</evidence>
<name>A0A8J6LF11_TENMO</name>
<sequence>MGPLQDASSTAPPPKDEARSHGRTRASVCPARRDATGSWTRNYGHETDELITPVRRDHLLDLEWTVVDAALASAGSPDPSPLARPPAPQHAAVTRPAQEPTQPRGPSEEDRGTSTVPASDFAPARAPAPDRTDTEVEDHWTEDNPYGRGLQAPRLPRPESLCWRCGVPGHSRRDCRAPTVLFCSRCGTMGLMSRECPCPVPRPLPSHEPPAPPAGAPRSPRQLRSERRTHCAAAAIANAATTAVEPGHHRRQEDTFSSIKFFEKPPFYLKAVINFLFQEIEKTVLYLKNRCFNFVNRRFNDLPQPPPPPRKPEIRPYQREELRKPSQPGSPPTQGRSHRQESPPEKTAPRSYPAPPEEEPSEGATLCDPPFPKKEGCVTKLLRKRSRWRKNSVLSPNRARKLARSRLPQPRPPNPPRNPCFFRPTIPGLRAEQSSPTATAASRRPRAATEPTKGPRRACRAHSDSDSDSDPAPDSPSTSSEPTPDTTSDSDSASDPRLPARSLPCEQTRSSRSFPVSGRFASLVSEPGLPQFPPGSRYTPATPLHPDPLSRSVATPPRGSSRADRRKYEHPLISLAAEDIPQVTDTIPGGFRLHQLTPGRRHSAELPRPCGVPPQTKKGTGARGIPRPTSVKSHPVTSPPEVIVTVDFQVLVVEGQHRALRGFSGQRAWVLKWAPGNFWNWCCLAQLPGQVLNFLISLEVKLNRF</sequence>
<dbReference type="GO" id="GO:0003676">
    <property type="term" value="F:nucleic acid binding"/>
    <property type="evidence" value="ECO:0007669"/>
    <property type="project" value="InterPro"/>
</dbReference>
<feature type="domain" description="CCHC-type" evidence="3">
    <location>
        <begin position="162"/>
        <end position="176"/>
    </location>
</feature>
<evidence type="ECO:0000313" key="4">
    <source>
        <dbReference type="EMBL" id="KAH0816998.1"/>
    </source>
</evidence>
<dbReference type="GO" id="GO:0008270">
    <property type="term" value="F:zinc ion binding"/>
    <property type="evidence" value="ECO:0007669"/>
    <property type="project" value="UniProtKB-KW"/>
</dbReference>
<dbReference type="Proteomes" id="UP000719412">
    <property type="component" value="Unassembled WGS sequence"/>
</dbReference>
<feature type="compositionally biased region" description="Pro residues" evidence="2">
    <location>
        <begin position="78"/>
        <end position="88"/>
    </location>
</feature>
<evidence type="ECO:0000313" key="5">
    <source>
        <dbReference type="Proteomes" id="UP000719412"/>
    </source>
</evidence>
<feature type="region of interest" description="Disordered" evidence="2">
    <location>
        <begin position="319"/>
        <end position="566"/>
    </location>
</feature>
<keyword evidence="1" id="KW-0479">Metal-binding</keyword>
<feature type="compositionally biased region" description="Low complexity" evidence="2">
    <location>
        <begin position="434"/>
        <end position="452"/>
    </location>
</feature>
<proteinExistence type="predicted"/>
<dbReference type="SMART" id="SM00343">
    <property type="entry name" value="ZnF_C2HC"/>
    <property type="match status" value="2"/>
</dbReference>
<feature type="compositionally biased region" description="Basic residues" evidence="2">
    <location>
        <begin position="381"/>
        <end position="390"/>
    </location>
</feature>
<feature type="compositionally biased region" description="Polar residues" evidence="2">
    <location>
        <begin position="1"/>
        <end position="10"/>
    </location>
</feature>
<keyword evidence="5" id="KW-1185">Reference proteome</keyword>
<feature type="compositionally biased region" description="Polar residues" evidence="2">
    <location>
        <begin position="505"/>
        <end position="514"/>
    </location>
</feature>
<reference evidence="4" key="1">
    <citation type="journal article" date="2020" name="J Insects Food Feed">
        <title>The yellow mealworm (Tenebrio molitor) genome: a resource for the emerging insects as food and feed industry.</title>
        <authorList>
            <person name="Eriksson T."/>
            <person name="Andere A."/>
            <person name="Kelstrup H."/>
            <person name="Emery V."/>
            <person name="Picard C."/>
        </authorList>
    </citation>
    <scope>NUCLEOTIDE SEQUENCE</scope>
    <source>
        <strain evidence="4">Stoneville</strain>
        <tissue evidence="4">Whole head</tissue>
    </source>
</reference>
<dbReference type="SUPFAM" id="SSF57756">
    <property type="entry name" value="Retrovirus zinc finger-like domains"/>
    <property type="match status" value="1"/>
</dbReference>
<feature type="region of interest" description="Disordered" evidence="2">
    <location>
        <begin position="207"/>
        <end position="228"/>
    </location>
</feature>
<evidence type="ECO:0000256" key="1">
    <source>
        <dbReference type="PROSITE-ProRule" id="PRU00047"/>
    </source>
</evidence>